<protein>
    <submittedName>
        <fullName evidence="1">Uncharacterized protein</fullName>
    </submittedName>
</protein>
<keyword evidence="2" id="KW-1185">Reference proteome</keyword>
<gene>
    <name evidence="1" type="ORF">Ciccas_002560</name>
</gene>
<dbReference type="AlphaFoldDB" id="A0ABD2QJ57"/>
<name>A0ABD2QJ57_9PLAT</name>
<proteinExistence type="predicted"/>
<accession>A0ABD2QJ57</accession>
<reference evidence="1 2" key="1">
    <citation type="submission" date="2024-11" db="EMBL/GenBank/DDBJ databases">
        <title>Adaptive evolution of stress response genes in parasites aligns with host niche diversity.</title>
        <authorList>
            <person name="Hahn C."/>
            <person name="Resl P."/>
        </authorList>
    </citation>
    <scope>NUCLEOTIDE SEQUENCE [LARGE SCALE GENOMIC DNA]</scope>
    <source>
        <strain evidence="1">EGGRZ-B1_66</strain>
        <tissue evidence="1">Body</tissue>
    </source>
</reference>
<dbReference type="Proteomes" id="UP001626550">
    <property type="component" value="Unassembled WGS sequence"/>
</dbReference>
<evidence type="ECO:0000313" key="2">
    <source>
        <dbReference type="Proteomes" id="UP001626550"/>
    </source>
</evidence>
<dbReference type="EMBL" id="JBJKFK010000204">
    <property type="protein sequence ID" value="KAL3318776.1"/>
    <property type="molecule type" value="Genomic_DNA"/>
</dbReference>
<comment type="caution">
    <text evidence="1">The sequence shown here is derived from an EMBL/GenBank/DDBJ whole genome shotgun (WGS) entry which is preliminary data.</text>
</comment>
<sequence length="74" mass="8559">MSTPMYPKAMAEPKGKIKFMAIKIISICFRQCRQKLTQTIARFCRRLTMIDPRKKKNSMIKTGTSVESHIVNII</sequence>
<organism evidence="1 2">
    <name type="scientific">Cichlidogyrus casuarinus</name>
    <dbReference type="NCBI Taxonomy" id="1844966"/>
    <lineage>
        <taxon>Eukaryota</taxon>
        <taxon>Metazoa</taxon>
        <taxon>Spiralia</taxon>
        <taxon>Lophotrochozoa</taxon>
        <taxon>Platyhelminthes</taxon>
        <taxon>Monogenea</taxon>
        <taxon>Monopisthocotylea</taxon>
        <taxon>Dactylogyridea</taxon>
        <taxon>Ancyrocephalidae</taxon>
        <taxon>Cichlidogyrus</taxon>
    </lineage>
</organism>
<evidence type="ECO:0000313" key="1">
    <source>
        <dbReference type="EMBL" id="KAL3318776.1"/>
    </source>
</evidence>